<evidence type="ECO:0000313" key="2">
    <source>
        <dbReference type="EMBL" id="CAF3802949.1"/>
    </source>
</evidence>
<evidence type="ECO:0000313" key="3">
    <source>
        <dbReference type="Proteomes" id="UP000663829"/>
    </source>
</evidence>
<dbReference type="EMBL" id="CAJNOQ010003841">
    <property type="protein sequence ID" value="CAF1032191.1"/>
    <property type="molecule type" value="Genomic_DNA"/>
</dbReference>
<reference evidence="1" key="1">
    <citation type="submission" date="2021-02" db="EMBL/GenBank/DDBJ databases">
        <authorList>
            <person name="Nowell W R."/>
        </authorList>
    </citation>
    <scope>NUCLEOTIDE SEQUENCE</scope>
</reference>
<evidence type="ECO:0000313" key="1">
    <source>
        <dbReference type="EMBL" id="CAF1032191.1"/>
    </source>
</evidence>
<organism evidence="1 3">
    <name type="scientific">Didymodactylos carnosus</name>
    <dbReference type="NCBI Taxonomy" id="1234261"/>
    <lineage>
        <taxon>Eukaryota</taxon>
        <taxon>Metazoa</taxon>
        <taxon>Spiralia</taxon>
        <taxon>Gnathifera</taxon>
        <taxon>Rotifera</taxon>
        <taxon>Eurotatoria</taxon>
        <taxon>Bdelloidea</taxon>
        <taxon>Philodinida</taxon>
        <taxon>Philodinidae</taxon>
        <taxon>Didymodactylos</taxon>
    </lineage>
</organism>
<accession>A0A814J1T5</accession>
<keyword evidence="3" id="KW-1185">Reference proteome</keyword>
<dbReference type="OrthoDB" id="10044346at2759"/>
<comment type="caution">
    <text evidence="1">The sequence shown here is derived from an EMBL/GenBank/DDBJ whole genome shotgun (WGS) entry which is preliminary data.</text>
</comment>
<gene>
    <name evidence="1" type="ORF">GPM918_LOCUS15336</name>
    <name evidence="2" type="ORF">SRO942_LOCUS15336</name>
</gene>
<dbReference type="Proteomes" id="UP000663829">
    <property type="component" value="Unassembled WGS sequence"/>
</dbReference>
<dbReference type="EMBL" id="CAJOBC010003841">
    <property type="protein sequence ID" value="CAF3802949.1"/>
    <property type="molecule type" value="Genomic_DNA"/>
</dbReference>
<dbReference type="Proteomes" id="UP000681722">
    <property type="component" value="Unassembled WGS sequence"/>
</dbReference>
<protein>
    <submittedName>
        <fullName evidence="1">Uncharacterized protein</fullName>
    </submittedName>
</protein>
<sequence>MALHNTESSVENKTVNHLSWSRFRRQPSSDGIETASAILSVLPLDKVGAIVGQVMSTGLKNMFSPDAGGRILDMLQEQGPGLLTGLFSNLYGLSKTPSKQANYQQVIDVPSSSNPTAALPKLRNSSVPLNDASKSQMNSLLFSSLFKK</sequence>
<name>A0A814J1T5_9BILA</name>
<proteinExistence type="predicted"/>
<dbReference type="AlphaFoldDB" id="A0A814J1T5"/>